<accession>A0ABR3VXE0</accession>
<name>A0ABR3VXE0_9PEZI</name>
<organism evidence="1 2">
    <name type="scientific">Phialemonium thermophilum</name>
    <dbReference type="NCBI Taxonomy" id="223376"/>
    <lineage>
        <taxon>Eukaryota</taxon>
        <taxon>Fungi</taxon>
        <taxon>Dikarya</taxon>
        <taxon>Ascomycota</taxon>
        <taxon>Pezizomycotina</taxon>
        <taxon>Sordariomycetes</taxon>
        <taxon>Sordariomycetidae</taxon>
        <taxon>Cephalothecales</taxon>
        <taxon>Cephalothecaceae</taxon>
        <taxon>Phialemonium</taxon>
    </lineage>
</organism>
<keyword evidence="2" id="KW-1185">Reference proteome</keyword>
<sequence>MRQWEMATRSAVPSRWTGHTENWDGLLGRNRPLALTSLHRRDQQTRGKTTQHIVAILWIPRRRCVLSEPTNPAQRTVHRNNTTSSMEVAVSLVVLPRAGLSSRSTESTQRNSSHDEERWSIAVSGSPSIIAGIIHGLSSWHTGAGAAVNLLPVEWGIGPAWQGQDEAVDAVLPQPAFPHVLDM</sequence>
<evidence type="ECO:0000313" key="2">
    <source>
        <dbReference type="Proteomes" id="UP001586593"/>
    </source>
</evidence>
<proteinExistence type="predicted"/>
<dbReference type="Proteomes" id="UP001586593">
    <property type="component" value="Unassembled WGS sequence"/>
</dbReference>
<comment type="caution">
    <text evidence="1">The sequence shown here is derived from an EMBL/GenBank/DDBJ whole genome shotgun (WGS) entry which is preliminary data.</text>
</comment>
<reference evidence="1 2" key="1">
    <citation type="journal article" date="2024" name="Commun. Biol.">
        <title>Comparative genomic analysis of thermophilic fungi reveals convergent evolutionary adaptations and gene losses.</title>
        <authorList>
            <person name="Steindorff A.S."/>
            <person name="Aguilar-Pontes M.V."/>
            <person name="Robinson A.J."/>
            <person name="Andreopoulos B."/>
            <person name="LaButti K."/>
            <person name="Kuo A."/>
            <person name="Mondo S."/>
            <person name="Riley R."/>
            <person name="Otillar R."/>
            <person name="Haridas S."/>
            <person name="Lipzen A."/>
            <person name="Grimwood J."/>
            <person name="Schmutz J."/>
            <person name="Clum A."/>
            <person name="Reid I.D."/>
            <person name="Moisan M.C."/>
            <person name="Butler G."/>
            <person name="Nguyen T.T.M."/>
            <person name="Dewar K."/>
            <person name="Conant G."/>
            <person name="Drula E."/>
            <person name="Henrissat B."/>
            <person name="Hansel C."/>
            <person name="Singer S."/>
            <person name="Hutchinson M.I."/>
            <person name="de Vries R.P."/>
            <person name="Natvig D.O."/>
            <person name="Powell A.J."/>
            <person name="Tsang A."/>
            <person name="Grigoriev I.V."/>
        </authorList>
    </citation>
    <scope>NUCLEOTIDE SEQUENCE [LARGE SCALE GENOMIC DNA]</scope>
    <source>
        <strain evidence="1 2">ATCC 24622</strain>
    </source>
</reference>
<dbReference type="EMBL" id="JAZHXJ010000968">
    <property type="protein sequence ID" value="KAL1847634.1"/>
    <property type="molecule type" value="Genomic_DNA"/>
</dbReference>
<protein>
    <submittedName>
        <fullName evidence="1">Uncharacterized protein</fullName>
    </submittedName>
</protein>
<evidence type="ECO:0000313" key="1">
    <source>
        <dbReference type="EMBL" id="KAL1847634.1"/>
    </source>
</evidence>
<gene>
    <name evidence="1" type="ORF">VTK73DRAFT_10309</name>
</gene>